<dbReference type="WBParaSite" id="EVEC_0000159401-mRNA-1">
    <property type="protein sequence ID" value="EVEC_0000159401-mRNA-1"/>
    <property type="gene ID" value="EVEC_0000159401"/>
</dbReference>
<protein>
    <submittedName>
        <fullName evidence="4">WD_REPEATS_REGION domain-containing protein</fullName>
    </submittedName>
</protein>
<dbReference type="InterPro" id="IPR053299">
    <property type="entry name" value="ASTRA_WD_repeat"/>
</dbReference>
<dbReference type="OrthoDB" id="5994at2759"/>
<sequence length="308" mass="33974">MEVTFENEVPPICVAAHPKLPNHLALGFIDGNIGIYTLNLLKGQLNVVGGSKLKQAVRNIAFSSDGLFMFSVGENRSLCAYDVVNMKRIRCIGQSHKAKPVSLSYLPSTSSKGQQISTGSESGEIRTWDLRSENPLVSTYHDQEENINGFGLYKSLLLAASTDGTLGAYELRKRKLLVRSEPLHNELFCVEVGDKYTYVGSGDGYLEVFNNGEYGNILERITCKKGKGVDCMKILKTNLILTASCEEDQLRLFNLNPYKKVGLLGEHAEGVNDFEVATDKSWACSVGFIRPTVKFWDLNSVLSVGFSL</sequence>
<dbReference type="Proteomes" id="UP000274131">
    <property type="component" value="Unassembled WGS sequence"/>
</dbReference>
<feature type="repeat" description="WD" evidence="1">
    <location>
        <begin position="93"/>
        <end position="138"/>
    </location>
</feature>
<dbReference type="PROSITE" id="PS50082">
    <property type="entry name" value="WD_REPEATS_2"/>
    <property type="match status" value="1"/>
</dbReference>
<keyword evidence="1" id="KW-0853">WD repeat</keyword>
<dbReference type="InterPro" id="IPR015943">
    <property type="entry name" value="WD40/YVTN_repeat-like_dom_sf"/>
</dbReference>
<dbReference type="SUPFAM" id="SSF50978">
    <property type="entry name" value="WD40 repeat-like"/>
    <property type="match status" value="1"/>
</dbReference>
<dbReference type="SMART" id="SM00320">
    <property type="entry name" value="WD40"/>
    <property type="match status" value="4"/>
</dbReference>
<keyword evidence="3" id="KW-1185">Reference proteome</keyword>
<organism evidence="4">
    <name type="scientific">Enterobius vermicularis</name>
    <name type="common">Human pinworm</name>
    <dbReference type="NCBI Taxonomy" id="51028"/>
    <lineage>
        <taxon>Eukaryota</taxon>
        <taxon>Metazoa</taxon>
        <taxon>Ecdysozoa</taxon>
        <taxon>Nematoda</taxon>
        <taxon>Chromadorea</taxon>
        <taxon>Rhabditida</taxon>
        <taxon>Spirurina</taxon>
        <taxon>Oxyuridomorpha</taxon>
        <taxon>Oxyuroidea</taxon>
        <taxon>Oxyuridae</taxon>
        <taxon>Enterobius</taxon>
    </lineage>
</organism>
<dbReference type="PANTHER" id="PTHR44156">
    <property type="entry name" value="SUPERNUMERARY LIMBS, ISOFORM B-RELATED"/>
    <property type="match status" value="1"/>
</dbReference>
<evidence type="ECO:0000256" key="1">
    <source>
        <dbReference type="PROSITE-ProRule" id="PRU00221"/>
    </source>
</evidence>
<name>A0A0N4UVV7_ENTVE</name>
<evidence type="ECO:0000313" key="4">
    <source>
        <dbReference type="WBParaSite" id="EVEC_0000159401-mRNA-1"/>
    </source>
</evidence>
<dbReference type="InterPro" id="IPR001680">
    <property type="entry name" value="WD40_rpt"/>
</dbReference>
<reference evidence="4" key="1">
    <citation type="submission" date="2016-04" db="UniProtKB">
        <authorList>
            <consortium name="WormBaseParasite"/>
        </authorList>
    </citation>
    <scope>IDENTIFICATION</scope>
</reference>
<dbReference type="STRING" id="51028.A0A0N4UVV7"/>
<accession>A0A0N4UVV7</accession>
<dbReference type="InterPro" id="IPR036322">
    <property type="entry name" value="WD40_repeat_dom_sf"/>
</dbReference>
<dbReference type="Gene3D" id="2.130.10.10">
    <property type="entry name" value="YVTN repeat-like/Quinoprotein amine dehydrogenase"/>
    <property type="match status" value="2"/>
</dbReference>
<reference evidence="2 3" key="2">
    <citation type="submission" date="2018-10" db="EMBL/GenBank/DDBJ databases">
        <authorList>
            <consortium name="Pathogen Informatics"/>
        </authorList>
    </citation>
    <scope>NUCLEOTIDE SEQUENCE [LARGE SCALE GENOMIC DNA]</scope>
</reference>
<dbReference type="EMBL" id="UXUI01007195">
    <property type="protein sequence ID" value="VDD86159.1"/>
    <property type="molecule type" value="Genomic_DNA"/>
</dbReference>
<gene>
    <name evidence="2" type="ORF">EVEC_LOCUS1302</name>
</gene>
<proteinExistence type="predicted"/>
<evidence type="ECO:0000313" key="2">
    <source>
        <dbReference type="EMBL" id="VDD86159.1"/>
    </source>
</evidence>
<evidence type="ECO:0000313" key="3">
    <source>
        <dbReference type="Proteomes" id="UP000274131"/>
    </source>
</evidence>
<dbReference type="AlphaFoldDB" id="A0A0N4UVV7"/>